<dbReference type="Pfam" id="PF16144">
    <property type="entry name" value="DUF4852"/>
    <property type="match status" value="1"/>
</dbReference>
<evidence type="ECO:0000313" key="3">
    <source>
        <dbReference type="Proteomes" id="UP000004374"/>
    </source>
</evidence>
<organism evidence="2 3">
    <name type="scientific">Rheinheimera nanhaiensis E407-8</name>
    <dbReference type="NCBI Taxonomy" id="562729"/>
    <lineage>
        <taxon>Bacteria</taxon>
        <taxon>Pseudomonadati</taxon>
        <taxon>Pseudomonadota</taxon>
        <taxon>Gammaproteobacteria</taxon>
        <taxon>Chromatiales</taxon>
        <taxon>Chromatiaceae</taxon>
        <taxon>Rheinheimera</taxon>
    </lineage>
</organism>
<feature type="signal peptide" evidence="1">
    <location>
        <begin position="1"/>
        <end position="18"/>
    </location>
</feature>
<reference evidence="2 3" key="1">
    <citation type="journal article" date="2012" name="J. Bacteriol.">
        <title>Genome Sequence of the Protease-Producing Bacterium Rheinheimera nanhaiensis E407-8T, Isolated from Deep-Sea Sediment of the South China Sea.</title>
        <authorList>
            <person name="Zhang X.-Y."/>
            <person name="Zhang Y.-J."/>
            <person name="Qin Q.-L."/>
            <person name="Xie B.-B."/>
            <person name="Chen X.-L."/>
            <person name="Zhou B.-C."/>
            <person name="Zhang Y.-Z."/>
        </authorList>
    </citation>
    <scope>NUCLEOTIDE SEQUENCE [LARGE SCALE GENOMIC DNA]</scope>
    <source>
        <strain evidence="2 3">E407-8</strain>
    </source>
</reference>
<dbReference type="PROSITE" id="PS51257">
    <property type="entry name" value="PROKAR_LIPOPROTEIN"/>
    <property type="match status" value="1"/>
</dbReference>
<comment type="caution">
    <text evidence="2">The sequence shown here is derived from an EMBL/GenBank/DDBJ whole genome shotgun (WGS) entry which is preliminary data.</text>
</comment>
<evidence type="ECO:0008006" key="4">
    <source>
        <dbReference type="Google" id="ProtNLM"/>
    </source>
</evidence>
<dbReference type="Proteomes" id="UP000004374">
    <property type="component" value="Unassembled WGS sequence"/>
</dbReference>
<dbReference type="EMBL" id="BAFK01000001">
    <property type="protein sequence ID" value="GAB57291.1"/>
    <property type="molecule type" value="Genomic_DNA"/>
</dbReference>
<gene>
    <name evidence="2" type="ORF">RNAN_0254</name>
</gene>
<dbReference type="RefSeq" id="WP_008217931.1">
    <property type="nucleotide sequence ID" value="NZ_BAFK01000001.1"/>
</dbReference>
<accession>I1DTB3</accession>
<dbReference type="InterPro" id="IPR032325">
    <property type="entry name" value="DUF4852"/>
</dbReference>
<protein>
    <recommendedName>
        <fullName evidence="4">Lipoprotein</fullName>
    </recommendedName>
</protein>
<proteinExistence type="predicted"/>
<keyword evidence="1" id="KW-0732">Signal</keyword>
<evidence type="ECO:0000313" key="2">
    <source>
        <dbReference type="EMBL" id="GAB57291.1"/>
    </source>
</evidence>
<feature type="chain" id="PRO_5003639430" description="Lipoprotein" evidence="1">
    <location>
        <begin position="19"/>
        <end position="266"/>
    </location>
</feature>
<sequence length="266" mass="31195">MNKTVLLLFVALSMTACKSTLPQPTEGVKRGPVSEMIWGKAESQSDQVSDDVMAEVSPRVQQSRHQNVYDEGYNWAYFFTAYRKMSKYFSYDQNATDLMRIYYPDIYTKYRNDEFELASKRQAAVSKIKQTTEEFDETRVHQLFTEWDFGTYDFEKSEFPLDSLTTTTSYSFKQDSLRMPSNNFPREFRLYFTNPEVIGNLKMDPEAAKVFLQKKKNSRGTINRELPAMFYFKLVRLDEGEGIFYAEILDGEVYYGKDDKRVVKSF</sequence>
<evidence type="ECO:0000256" key="1">
    <source>
        <dbReference type="SAM" id="SignalP"/>
    </source>
</evidence>
<name>I1DTB3_9GAMM</name>
<keyword evidence="3" id="KW-1185">Reference proteome</keyword>
<dbReference type="AlphaFoldDB" id="I1DTB3"/>
<dbReference type="OrthoDB" id="7626094at2"/>